<comment type="caution">
    <text evidence="2">The sequence shown here is derived from an EMBL/GenBank/DDBJ whole genome shotgun (WGS) entry which is preliminary data.</text>
</comment>
<gene>
    <name evidence="2" type="ORF">HPT30_14300</name>
</gene>
<dbReference type="PANTHER" id="PTHR43861:SF1">
    <property type="entry name" value="TRANS-ACONITATE 2-METHYLTRANSFERASE"/>
    <property type="match status" value="1"/>
</dbReference>
<dbReference type="AlphaFoldDB" id="A0A850EP18"/>
<reference evidence="2" key="1">
    <citation type="submission" date="2020-06" db="EMBL/GenBank/DDBJ databases">
        <title>Paenibacillus sp. nov., isolated from soil.</title>
        <authorList>
            <person name="Seo Y.L."/>
        </authorList>
    </citation>
    <scope>NUCLEOTIDE SEQUENCE [LARGE SCALE GENOMIC DNA]</scope>
    <source>
        <strain evidence="2">JW14</strain>
    </source>
</reference>
<evidence type="ECO:0000259" key="1">
    <source>
        <dbReference type="Pfam" id="PF08241"/>
    </source>
</evidence>
<name>A0A850EP18_9BACL</name>
<dbReference type="Gene3D" id="3.40.50.150">
    <property type="entry name" value="Vaccinia Virus protein VP39"/>
    <property type="match status" value="1"/>
</dbReference>
<dbReference type="Proteomes" id="UP000564806">
    <property type="component" value="Unassembled WGS sequence"/>
</dbReference>
<accession>A0A850EP18</accession>
<keyword evidence="2" id="KW-0489">Methyltransferase</keyword>
<dbReference type="InterPro" id="IPR029063">
    <property type="entry name" value="SAM-dependent_MTases_sf"/>
</dbReference>
<dbReference type="GO" id="GO:0008757">
    <property type="term" value="F:S-adenosylmethionine-dependent methyltransferase activity"/>
    <property type="evidence" value="ECO:0007669"/>
    <property type="project" value="InterPro"/>
</dbReference>
<keyword evidence="3" id="KW-1185">Reference proteome</keyword>
<dbReference type="SUPFAM" id="SSF53335">
    <property type="entry name" value="S-adenosyl-L-methionine-dependent methyltransferases"/>
    <property type="match status" value="1"/>
</dbReference>
<keyword evidence="2" id="KW-0808">Transferase</keyword>
<dbReference type="RefSeq" id="WP_175372031.1">
    <property type="nucleotide sequence ID" value="NZ_JABWCS010000209.1"/>
</dbReference>
<dbReference type="GO" id="GO:0032259">
    <property type="term" value="P:methylation"/>
    <property type="evidence" value="ECO:0007669"/>
    <property type="project" value="UniProtKB-KW"/>
</dbReference>
<proteinExistence type="predicted"/>
<feature type="domain" description="Methyltransferase type 11" evidence="1">
    <location>
        <begin position="55"/>
        <end position="154"/>
    </location>
</feature>
<evidence type="ECO:0000313" key="3">
    <source>
        <dbReference type="Proteomes" id="UP000564806"/>
    </source>
</evidence>
<sequence>MNQWKELTEESRSKWEENAEFWDSYMGDLSNQFHREIIRPKTEELLNVQAGQALLDIACGNGNFSRRLAELGAVVTAFDYSPNMLQRAITRSEQTASEIDYRVLDATDYDSLLTLGTAQYDSAVANMALMDIADIVPLVKALGQIIRDNGVVVFSIPHPCFQAPGTRKIHETEDRNGEIIHRNSVQVSSYLTPEPMYSIGIKGQPVAHLIFHRPLSYYIHTFKQSGFVLDGLEEPSFEPDESAKRQFDWYELPAAVIFRFRKIRP</sequence>
<dbReference type="CDD" id="cd02440">
    <property type="entry name" value="AdoMet_MTases"/>
    <property type="match status" value="1"/>
</dbReference>
<dbReference type="PANTHER" id="PTHR43861">
    <property type="entry name" value="TRANS-ACONITATE 2-METHYLTRANSFERASE-RELATED"/>
    <property type="match status" value="1"/>
</dbReference>
<dbReference type="EMBL" id="JABWCS010000209">
    <property type="protein sequence ID" value="NUU61510.1"/>
    <property type="molecule type" value="Genomic_DNA"/>
</dbReference>
<organism evidence="2 3">
    <name type="scientific">Paenibacillus agri</name>
    <dbReference type="NCBI Taxonomy" id="2744309"/>
    <lineage>
        <taxon>Bacteria</taxon>
        <taxon>Bacillati</taxon>
        <taxon>Bacillota</taxon>
        <taxon>Bacilli</taxon>
        <taxon>Bacillales</taxon>
        <taxon>Paenibacillaceae</taxon>
        <taxon>Paenibacillus</taxon>
    </lineage>
</organism>
<protein>
    <submittedName>
        <fullName evidence="2">Class I SAM-dependent methyltransferase</fullName>
    </submittedName>
</protein>
<dbReference type="InterPro" id="IPR013216">
    <property type="entry name" value="Methyltransf_11"/>
</dbReference>
<evidence type="ECO:0000313" key="2">
    <source>
        <dbReference type="EMBL" id="NUU61510.1"/>
    </source>
</evidence>
<dbReference type="Pfam" id="PF08241">
    <property type="entry name" value="Methyltransf_11"/>
    <property type="match status" value="1"/>
</dbReference>